<dbReference type="PANTHER" id="PTHR43873">
    <property type="entry name" value="COBYRINATE A,C-DIAMIDE SYNTHASE"/>
    <property type="match status" value="1"/>
</dbReference>
<dbReference type="PROSITE" id="PS51274">
    <property type="entry name" value="GATASE_COBBQ"/>
    <property type="match status" value="1"/>
</dbReference>
<reference evidence="10" key="1">
    <citation type="submission" date="2020-08" db="EMBL/GenBank/DDBJ databases">
        <title>Whole genome shotgun sequence of Polymorphospora rubra NBRC 101157.</title>
        <authorList>
            <person name="Komaki H."/>
            <person name="Tamura T."/>
        </authorList>
    </citation>
    <scope>NUCLEOTIDE SEQUENCE</scope>
    <source>
        <strain evidence="10">NBRC 101157</strain>
    </source>
</reference>
<evidence type="ECO:0000256" key="5">
    <source>
        <dbReference type="ARBA" id="ARBA00022842"/>
    </source>
</evidence>
<keyword evidence="3" id="KW-0547">Nucleotide-binding</keyword>
<dbReference type="NCBIfam" id="NF002204">
    <property type="entry name" value="PRK01077.1"/>
    <property type="match status" value="1"/>
</dbReference>
<dbReference type="GO" id="GO:0042242">
    <property type="term" value="F:cobyrinic acid a,c-diamide synthase activity"/>
    <property type="evidence" value="ECO:0007669"/>
    <property type="project" value="InterPro"/>
</dbReference>
<evidence type="ECO:0000259" key="9">
    <source>
        <dbReference type="Pfam" id="PF07685"/>
    </source>
</evidence>
<dbReference type="SUPFAM" id="SSF52540">
    <property type="entry name" value="P-loop containing nucleoside triphosphate hydrolases"/>
    <property type="match status" value="1"/>
</dbReference>
<dbReference type="EMBL" id="AP023359">
    <property type="protein sequence ID" value="BCJ63892.1"/>
    <property type="molecule type" value="Genomic_DNA"/>
</dbReference>
<comment type="cofactor">
    <cofactor evidence="1">
        <name>Mg(2+)</name>
        <dbReference type="ChEBI" id="CHEBI:18420"/>
    </cofactor>
</comment>
<keyword evidence="2" id="KW-0436">Ligase</keyword>
<dbReference type="Proteomes" id="UP000680866">
    <property type="component" value="Chromosome"/>
</dbReference>
<dbReference type="NCBIfam" id="TIGR00379">
    <property type="entry name" value="cobB"/>
    <property type="match status" value="1"/>
</dbReference>
<evidence type="ECO:0000256" key="2">
    <source>
        <dbReference type="ARBA" id="ARBA00022598"/>
    </source>
</evidence>
<dbReference type="Pfam" id="PF07685">
    <property type="entry name" value="GATase_3"/>
    <property type="match status" value="1"/>
</dbReference>
<dbReference type="AlphaFoldDB" id="A0A810MSG3"/>
<gene>
    <name evidence="10" type="primary">cobB_1</name>
    <name evidence="10" type="ORF">Prubr_09130</name>
</gene>
<evidence type="ECO:0000256" key="1">
    <source>
        <dbReference type="ARBA" id="ARBA00001946"/>
    </source>
</evidence>
<dbReference type="PROSITE" id="PS51257">
    <property type="entry name" value="PROKAR_LIPOPROTEIN"/>
    <property type="match status" value="1"/>
</dbReference>
<feature type="compositionally biased region" description="Low complexity" evidence="7">
    <location>
        <begin position="558"/>
        <end position="587"/>
    </location>
</feature>
<evidence type="ECO:0000256" key="7">
    <source>
        <dbReference type="SAM" id="MobiDB-lite"/>
    </source>
</evidence>
<dbReference type="InterPro" id="IPR011698">
    <property type="entry name" value="GATase_3"/>
</dbReference>
<organism evidence="10 11">
    <name type="scientific">Polymorphospora rubra</name>
    <dbReference type="NCBI Taxonomy" id="338584"/>
    <lineage>
        <taxon>Bacteria</taxon>
        <taxon>Bacillati</taxon>
        <taxon>Actinomycetota</taxon>
        <taxon>Actinomycetes</taxon>
        <taxon>Micromonosporales</taxon>
        <taxon>Micromonosporaceae</taxon>
        <taxon>Polymorphospora</taxon>
    </lineage>
</organism>
<dbReference type="InterPro" id="IPR002586">
    <property type="entry name" value="CobQ/CobB/MinD/ParA_Nub-bd_dom"/>
</dbReference>
<evidence type="ECO:0000313" key="10">
    <source>
        <dbReference type="EMBL" id="BCJ63892.1"/>
    </source>
</evidence>
<keyword evidence="5" id="KW-0460">Magnesium</keyword>
<keyword evidence="4" id="KW-0067">ATP-binding</keyword>
<feature type="region of interest" description="Disordered" evidence="7">
    <location>
        <begin position="462"/>
        <end position="501"/>
    </location>
</feature>
<evidence type="ECO:0000256" key="3">
    <source>
        <dbReference type="ARBA" id="ARBA00022741"/>
    </source>
</evidence>
<dbReference type="KEGG" id="pry:Prubr_09130"/>
<name>A0A810MSG3_9ACTN</name>
<evidence type="ECO:0000313" key="11">
    <source>
        <dbReference type="Proteomes" id="UP000680866"/>
    </source>
</evidence>
<evidence type="ECO:0000256" key="6">
    <source>
        <dbReference type="ARBA" id="ARBA00022962"/>
    </source>
</evidence>
<feature type="domain" description="CobB/CobQ-like glutamine amidotransferase" evidence="9">
    <location>
        <begin position="263"/>
        <end position="434"/>
    </location>
</feature>
<dbReference type="GO" id="GO:0005524">
    <property type="term" value="F:ATP binding"/>
    <property type="evidence" value="ECO:0007669"/>
    <property type="project" value="UniProtKB-KW"/>
</dbReference>
<keyword evidence="11" id="KW-1185">Reference proteome</keyword>
<dbReference type="InterPro" id="IPR027417">
    <property type="entry name" value="P-loop_NTPase"/>
</dbReference>
<dbReference type="Gene3D" id="3.40.50.880">
    <property type="match status" value="1"/>
</dbReference>
<accession>A0A810MSG3</accession>
<feature type="region of interest" description="Disordered" evidence="7">
    <location>
        <begin position="530"/>
        <end position="593"/>
    </location>
</feature>
<dbReference type="RefSeq" id="WP_212821914.1">
    <property type="nucleotide sequence ID" value="NZ_AP023359.1"/>
</dbReference>
<dbReference type="SUPFAM" id="SSF52317">
    <property type="entry name" value="Class I glutamine amidotransferase-like"/>
    <property type="match status" value="1"/>
</dbReference>
<protein>
    <submittedName>
        <fullName evidence="10">Hydrogenobyrinate a,c-diamide synthase</fullName>
    </submittedName>
</protein>
<dbReference type="InterPro" id="IPR029062">
    <property type="entry name" value="Class_I_gatase-like"/>
</dbReference>
<dbReference type="PANTHER" id="PTHR43873:SF1">
    <property type="entry name" value="COBYRINATE A,C-DIAMIDE SYNTHASE"/>
    <property type="match status" value="1"/>
</dbReference>
<evidence type="ECO:0000259" key="8">
    <source>
        <dbReference type="Pfam" id="PF01656"/>
    </source>
</evidence>
<dbReference type="InterPro" id="IPR004484">
    <property type="entry name" value="CbiA/CobB_synth"/>
</dbReference>
<keyword evidence="6" id="KW-0315">Glutamine amidotransferase</keyword>
<dbReference type="Pfam" id="PF01656">
    <property type="entry name" value="CbiA"/>
    <property type="match status" value="1"/>
</dbReference>
<proteinExistence type="predicted"/>
<sequence length="593" mass="58889">MTAVPRVVVSAPSSGHGKTAVAVGLLAACAARGLTAAGFKVGPDYTDAGYLGLAAGRVGRNLDPRLVGPQRIAPLFAHGSAGADIAVVEGTMGLFDSLAGRAESDSTAGVASVLRAPVVLVVDVAAMGQSVAALVHGFRAYDELLWLGGVILNRVASDRHEQLLRDALEDIGVPVFGALRRRDLPAVLPARQHGVVPVAHRTVEALRAVRRLGEAIAGAVDLDRLLAVARSAPRLSGEAWSAAAAFADAPPLPVGPGGRRPVIAVAGGPALSYGYAETAELLAAAGATVVAVDPLVDEALPAGTDALVIGGALPETYAEELSANRRLCAAVAELARAGRPVLAEGTGLLWLAREFDGRPMCGVLDATGVSMDQIVVGYREATARASTAVAPLGARLVGYKHHRGVVNPRAGQAPAWTWAAGAPEGFVWRRVHASQLTLHWAGNPEIAHRLVAASTPSPAALAPGAVPAQGGAPAPANGGPVLTKTGPSAPVPAQAGAPVSAPAGVPVSAPAGVSVSGAAPVVQPAPAPVPAGAVPPAASGSAAPVPGAVDLTDEPTADVRPPATRPAAPTTPVGTPDAGRAAPPAVGGAEGEA</sequence>
<dbReference type="Gene3D" id="3.40.50.300">
    <property type="entry name" value="P-loop containing nucleotide triphosphate hydrolases"/>
    <property type="match status" value="1"/>
</dbReference>
<feature type="domain" description="CobQ/CobB/MinD/ParA nucleotide binding" evidence="8">
    <location>
        <begin position="8"/>
        <end position="190"/>
    </location>
</feature>
<evidence type="ECO:0000256" key="4">
    <source>
        <dbReference type="ARBA" id="ARBA00022840"/>
    </source>
</evidence>
<feature type="compositionally biased region" description="Low complexity" evidence="7">
    <location>
        <begin position="530"/>
        <end position="549"/>
    </location>
</feature>